<gene>
    <name evidence="2" type="ORF">AVO44_00595</name>
</gene>
<dbReference type="Proteomes" id="UP000053690">
    <property type="component" value="Unassembled WGS sequence"/>
</dbReference>
<feature type="domain" description="Enoyl reductase (ER)" evidence="1">
    <location>
        <begin position="10"/>
        <end position="328"/>
    </location>
</feature>
<comment type="caution">
    <text evidence="2">The sequence shown here is derived from an EMBL/GenBank/DDBJ whole genome shotgun (WGS) entry which is preliminary data.</text>
</comment>
<dbReference type="PANTHER" id="PTHR43677">
    <property type="entry name" value="SHORT-CHAIN DEHYDROGENASE/REDUCTASE"/>
    <property type="match status" value="1"/>
</dbReference>
<dbReference type="AlphaFoldDB" id="A0A0X3U1J6"/>
<protein>
    <submittedName>
        <fullName evidence="2">NADPH:quinone oxidoreductase</fullName>
    </submittedName>
</protein>
<organism evidence="2 3">
    <name type="scientific">Ruegeria profundi</name>
    <dbReference type="NCBI Taxonomy" id="1685378"/>
    <lineage>
        <taxon>Bacteria</taxon>
        <taxon>Pseudomonadati</taxon>
        <taxon>Pseudomonadota</taxon>
        <taxon>Alphaproteobacteria</taxon>
        <taxon>Rhodobacterales</taxon>
        <taxon>Roseobacteraceae</taxon>
        <taxon>Ruegeria</taxon>
    </lineage>
</organism>
<dbReference type="STRING" id="1685378.AVO44_00595"/>
<dbReference type="SUPFAM" id="SSF51735">
    <property type="entry name" value="NAD(P)-binding Rossmann-fold domains"/>
    <property type="match status" value="1"/>
</dbReference>
<dbReference type="GO" id="GO:0016491">
    <property type="term" value="F:oxidoreductase activity"/>
    <property type="evidence" value="ECO:0007669"/>
    <property type="project" value="InterPro"/>
</dbReference>
<dbReference type="InterPro" id="IPR051397">
    <property type="entry name" value="Zn-ADH-like_protein"/>
</dbReference>
<dbReference type="InterPro" id="IPR013154">
    <property type="entry name" value="ADH-like_N"/>
</dbReference>
<dbReference type="InterPro" id="IPR011032">
    <property type="entry name" value="GroES-like_sf"/>
</dbReference>
<dbReference type="Pfam" id="PF08240">
    <property type="entry name" value="ADH_N"/>
    <property type="match status" value="1"/>
</dbReference>
<reference evidence="3" key="1">
    <citation type="submission" date="2015-12" db="EMBL/GenBank/DDBJ databases">
        <authorList>
            <person name="Zhang G."/>
            <person name="Stingl U."/>
        </authorList>
    </citation>
    <scope>NUCLEOTIDE SEQUENCE [LARGE SCALE GENOMIC DNA]</scope>
    <source>
        <strain evidence="3">ZGT108</strain>
    </source>
</reference>
<dbReference type="SUPFAM" id="SSF50129">
    <property type="entry name" value="GroES-like"/>
    <property type="match status" value="1"/>
</dbReference>
<keyword evidence="3" id="KW-1185">Reference proteome</keyword>
<dbReference type="InterPro" id="IPR036291">
    <property type="entry name" value="NAD(P)-bd_dom_sf"/>
</dbReference>
<dbReference type="Pfam" id="PF00107">
    <property type="entry name" value="ADH_zinc_N"/>
    <property type="match status" value="1"/>
</dbReference>
<dbReference type="OrthoDB" id="4190732at2"/>
<sequence length="337" mass="35309">MQALLSVVPGGPETLELKTLPDPTPGKGELLVGIRAAGVNFPDTLIIKDLYQIKPPRPFSPGGEIAGEVLAIGEGVTGFTIGDCVLALTVYGGFATHVTLPAAAAVKFPETMPFEDAACFVFTYGTSYHALKDRAALQSGETLLVLGAAGGVGSAAVELGKAMGARVIAAVSSEDKAAFCRSLGADETIIYANEMDKSAQKAFSSEIKALAGPSGVNVVYDAVGGDYAEPALRSMGWAGRYLVVGFPAGIPRIPLNLPLLKSCQIVGVFWGASVLRDPKGHAENVKDLFRLYAEARIKPKISARFPLNRAPEALAHLSSRSAFGKIVVIMPDQSEHD</sequence>
<dbReference type="InterPro" id="IPR013149">
    <property type="entry name" value="ADH-like_C"/>
</dbReference>
<dbReference type="CDD" id="cd08241">
    <property type="entry name" value="QOR1"/>
    <property type="match status" value="1"/>
</dbReference>
<evidence type="ECO:0000313" key="2">
    <source>
        <dbReference type="EMBL" id="KUJ81827.1"/>
    </source>
</evidence>
<dbReference type="Gene3D" id="3.40.50.720">
    <property type="entry name" value="NAD(P)-binding Rossmann-like Domain"/>
    <property type="match status" value="1"/>
</dbReference>
<name>A0A0X3U1J6_9RHOB</name>
<proteinExistence type="predicted"/>
<dbReference type="PANTHER" id="PTHR43677:SF4">
    <property type="entry name" value="QUINONE OXIDOREDUCTASE-LIKE PROTEIN 2"/>
    <property type="match status" value="1"/>
</dbReference>
<accession>A0A0X3U1J6</accession>
<dbReference type="SMART" id="SM00829">
    <property type="entry name" value="PKS_ER"/>
    <property type="match status" value="1"/>
</dbReference>
<evidence type="ECO:0000313" key="3">
    <source>
        <dbReference type="Proteomes" id="UP000053690"/>
    </source>
</evidence>
<dbReference type="RefSeq" id="WP_068331235.1">
    <property type="nucleotide sequence ID" value="NZ_LQBP01000001.1"/>
</dbReference>
<dbReference type="EMBL" id="LQBP01000001">
    <property type="protein sequence ID" value="KUJ81827.1"/>
    <property type="molecule type" value="Genomic_DNA"/>
</dbReference>
<evidence type="ECO:0000259" key="1">
    <source>
        <dbReference type="SMART" id="SM00829"/>
    </source>
</evidence>
<dbReference type="InterPro" id="IPR020843">
    <property type="entry name" value="ER"/>
</dbReference>
<dbReference type="Gene3D" id="3.90.180.10">
    <property type="entry name" value="Medium-chain alcohol dehydrogenases, catalytic domain"/>
    <property type="match status" value="1"/>
</dbReference>